<dbReference type="CDD" id="cd01657">
    <property type="entry name" value="Ribosomal_L7_archeal_euk"/>
    <property type="match status" value="1"/>
</dbReference>
<dbReference type="Pfam" id="PF00327">
    <property type="entry name" value="Ribosomal_L30"/>
    <property type="match status" value="1"/>
</dbReference>
<dbReference type="Gene3D" id="1.10.15.30">
    <property type="match status" value="1"/>
</dbReference>
<dbReference type="GO" id="GO:0000463">
    <property type="term" value="P:maturation of LSU-rRNA from tricistronic rRNA transcript (SSU-rRNA, 5.8S rRNA, LSU-rRNA)"/>
    <property type="evidence" value="ECO:0007669"/>
    <property type="project" value="TreeGrafter"/>
</dbReference>
<dbReference type="InterPro" id="IPR039699">
    <property type="entry name" value="Ribosomal_uL30"/>
</dbReference>
<dbReference type="EMBL" id="LTDL01000014">
    <property type="protein sequence ID" value="OAG32033.1"/>
    <property type="molecule type" value="Genomic_DNA"/>
</dbReference>
<dbReference type="InterPro" id="IPR018038">
    <property type="entry name" value="Ribosomal_uL30_CS"/>
</dbReference>
<name>A0A177EJ80_9MICR</name>
<dbReference type="GeneID" id="93646858"/>
<dbReference type="PANTHER" id="PTHR11524">
    <property type="entry name" value="60S RIBOSOMAL PROTEIN L7"/>
    <property type="match status" value="1"/>
</dbReference>
<dbReference type="SUPFAM" id="SSF55129">
    <property type="entry name" value="Ribosomal protein L30p/L7e"/>
    <property type="match status" value="1"/>
</dbReference>
<dbReference type="GO" id="GO:0003735">
    <property type="term" value="F:structural constituent of ribosome"/>
    <property type="evidence" value="ECO:0007669"/>
    <property type="project" value="TreeGrafter"/>
</dbReference>
<dbReference type="InterPro" id="IPR035808">
    <property type="entry name" value="Ribosomal_uL30_euk_arc"/>
</dbReference>
<reference evidence="5 6" key="1">
    <citation type="submission" date="2016-02" db="EMBL/GenBank/DDBJ databases">
        <title>Discovery of a natural microsporidian pathogen with a broad tissue tropism in Caenorhabditis elegans.</title>
        <authorList>
            <person name="Luallen R.J."/>
            <person name="Reinke A.W."/>
            <person name="Tong L."/>
            <person name="Botts M.R."/>
            <person name="Felix M.-A."/>
            <person name="Troemel E.R."/>
        </authorList>
    </citation>
    <scope>NUCLEOTIDE SEQUENCE [LARGE SCALE GENOMIC DNA]</scope>
    <source>
        <strain evidence="5 6">JUm2807</strain>
    </source>
</reference>
<dbReference type="VEuPathDB" id="MicrosporidiaDB:NEDG_00508"/>
<accession>A0A177EJ80</accession>
<dbReference type="GO" id="GO:0022625">
    <property type="term" value="C:cytosolic large ribosomal subunit"/>
    <property type="evidence" value="ECO:0007669"/>
    <property type="project" value="TreeGrafter"/>
</dbReference>
<evidence type="ECO:0000313" key="6">
    <source>
        <dbReference type="Proteomes" id="UP000185944"/>
    </source>
</evidence>
<comment type="similarity">
    <text evidence="1">Belongs to the universal ribosomal protein uL30 family.</text>
</comment>
<evidence type="ECO:0000256" key="1">
    <source>
        <dbReference type="ARBA" id="ARBA00007594"/>
    </source>
</evidence>
<dbReference type="Gene3D" id="3.30.1390.20">
    <property type="entry name" value="Ribosomal protein L30, ferredoxin-like fold domain"/>
    <property type="match status" value="1"/>
</dbReference>
<dbReference type="AlphaFoldDB" id="A0A177EJ80"/>
<dbReference type="InterPro" id="IPR016082">
    <property type="entry name" value="Ribosomal_uL30_ferredoxin-like"/>
</dbReference>
<keyword evidence="2 5" id="KW-0689">Ribosomal protein</keyword>
<evidence type="ECO:0000313" key="5">
    <source>
        <dbReference type="EMBL" id="OAG32033.1"/>
    </source>
</evidence>
<dbReference type="PROSITE" id="PS00634">
    <property type="entry name" value="RIBOSOMAL_L30"/>
    <property type="match status" value="1"/>
</dbReference>
<protein>
    <submittedName>
        <fullName evidence="5">Large subunit ribosomal protein L7e</fullName>
    </submittedName>
</protein>
<dbReference type="RefSeq" id="XP_067545634.1">
    <property type="nucleotide sequence ID" value="XM_067687926.1"/>
</dbReference>
<evidence type="ECO:0000259" key="4">
    <source>
        <dbReference type="Pfam" id="PF00327"/>
    </source>
</evidence>
<dbReference type="InterPro" id="IPR036919">
    <property type="entry name" value="Ribo_uL30_ferredoxin-like_sf"/>
</dbReference>
<dbReference type="OrthoDB" id="28644at2759"/>
<evidence type="ECO:0000256" key="2">
    <source>
        <dbReference type="ARBA" id="ARBA00022980"/>
    </source>
</evidence>
<dbReference type="GO" id="GO:0003723">
    <property type="term" value="F:RNA binding"/>
    <property type="evidence" value="ECO:0007669"/>
    <property type="project" value="TreeGrafter"/>
</dbReference>
<dbReference type="Proteomes" id="UP000185944">
    <property type="component" value="Unassembled WGS sequence"/>
</dbReference>
<sequence>MNTAVKKLSSEELKSITVNSIRKMKAFAAEEERKIQEAEAKNEIYVPAESAMFFAVRIRSSNRAAPAIVSALETLRLKKLNTGIFVVNNKSTKALLHQVRSYVAYGSLSLEQTREMLYKKGLCRVNGTRANITQEVLYEQFGGEISTVEEIVEAFYFGKPNASAINKFLWPFRLSCPIKGFGGRKIRDFTEGGATGDHGSHIGNLVLRMI</sequence>
<keyword evidence="6" id="KW-1185">Reference proteome</keyword>
<evidence type="ECO:0000256" key="3">
    <source>
        <dbReference type="ARBA" id="ARBA00023274"/>
    </source>
</evidence>
<proteinExistence type="inferred from homology"/>
<organism evidence="5 6">
    <name type="scientific">Nematocida displodere</name>
    <dbReference type="NCBI Taxonomy" id="1805483"/>
    <lineage>
        <taxon>Eukaryota</taxon>
        <taxon>Fungi</taxon>
        <taxon>Fungi incertae sedis</taxon>
        <taxon>Microsporidia</taxon>
        <taxon>Nematocida</taxon>
    </lineage>
</organism>
<comment type="caution">
    <text evidence="5">The sequence shown here is derived from an EMBL/GenBank/DDBJ whole genome shotgun (WGS) entry which is preliminary data.</text>
</comment>
<dbReference type="STRING" id="1805483.A0A177EJ80"/>
<dbReference type="PANTHER" id="PTHR11524:SF16">
    <property type="entry name" value="LARGE RIBOSOMAL SUBUNIT PROTEIN UL30"/>
    <property type="match status" value="1"/>
</dbReference>
<feature type="domain" description="Large ribosomal subunit protein uL30-like ferredoxin-like fold" evidence="4">
    <location>
        <begin position="53"/>
        <end position="103"/>
    </location>
</feature>
<keyword evidence="3" id="KW-0687">Ribonucleoprotein</keyword>
<gene>
    <name evidence="5" type="ORF">NEDG_00508</name>
</gene>